<evidence type="ECO:0000256" key="3">
    <source>
        <dbReference type="SAM" id="MobiDB-lite"/>
    </source>
</evidence>
<dbReference type="GO" id="GO:0016491">
    <property type="term" value="F:oxidoreductase activity"/>
    <property type="evidence" value="ECO:0007669"/>
    <property type="project" value="InterPro"/>
</dbReference>
<feature type="region of interest" description="Disordered" evidence="3">
    <location>
        <begin position="1"/>
        <end position="20"/>
    </location>
</feature>
<keyword evidence="2" id="KW-0175">Coiled coil</keyword>
<dbReference type="InterPro" id="IPR038876">
    <property type="entry name" value="ENOX"/>
</dbReference>
<feature type="coiled-coil region" evidence="2">
    <location>
        <begin position="430"/>
        <end position="457"/>
    </location>
</feature>
<evidence type="ECO:0000259" key="4">
    <source>
        <dbReference type="PROSITE" id="PS50102"/>
    </source>
</evidence>
<dbReference type="InterPro" id="IPR035979">
    <property type="entry name" value="RBD_domain_sf"/>
</dbReference>
<organism evidence="5 6">
    <name type="scientific">Littorina saxatilis</name>
    <dbReference type="NCBI Taxonomy" id="31220"/>
    <lineage>
        <taxon>Eukaryota</taxon>
        <taxon>Metazoa</taxon>
        <taxon>Spiralia</taxon>
        <taxon>Lophotrochozoa</taxon>
        <taxon>Mollusca</taxon>
        <taxon>Gastropoda</taxon>
        <taxon>Caenogastropoda</taxon>
        <taxon>Littorinimorpha</taxon>
        <taxon>Littorinoidea</taxon>
        <taxon>Littorinidae</taxon>
        <taxon>Littorina</taxon>
    </lineage>
</organism>
<sequence length="758" mass="83338">MDPSRNNMPLDFNKNKGKPPVVYTNTGEDGVSSSTATAAAIAAATAAASSTNTMMTNSQYNMAHMANETIDLTRNSGKMQSNMGGGNMQGNMGPGNMQGNMGGGNMQGNMGPGNMQGNMGPGNMQGSMVSPGNMGPGNMQGNMGPSNMQGNMGDGNMGNMANLASNLANMATNMMGPMGPLGPMGPNMMMGPMNMGQFGGMMGAMGPMGMMAPDGMNMGMGPMGPGPMGPPMQQKEVITLNSCVLLPPHPDAPSHSVRDRPPGCRTAFVGGLPENITEEILQEVFEKSGPIESIRLGKKNFAHVRFIRPESVEQAMYLSGYRMKIDNKDDKANTGRIHVDYANARNDQHEYECEQRAIARDMRHQQQVQEERLRVPSPPPATPFTVYDGNALLDVLKTDAGLMKAAQQLVTWLDKGNVDKRSANLFYSLIQSSNTHVRRLVTEKQQYEEELNQAKLLFKQRVQGVIVQLGQIESVFGACRKQRNWDHFTKAQRKNIDTWHKQVQDIRQSQQAQFLNERNEDEMDFSDTEVDEKEPSPKKRKANFDGVAASMEAAGQLVTLKEENDSLKCQLEAYVNEAAMVKMESKQHEEAMDKQMKSLQNALKGMQQQLISQQAQVRAMEGSKSPASDRTTSRNSTDKAHREEDKEDEEPEEQPMEPPPMPPLERSQDTSVTSSGIGLSEKEARMLGLIACFLNVHPSGATVDYLWSYLSQLITKVKPREIEDLLDRLPSLFRQDLAGVGATLERRWCFVGYTKEKA</sequence>
<dbReference type="Proteomes" id="UP001374579">
    <property type="component" value="Unassembled WGS sequence"/>
</dbReference>
<protein>
    <recommendedName>
        <fullName evidence="4">RRM domain-containing protein</fullName>
    </recommendedName>
</protein>
<name>A0AAN9FZM5_9CAEN</name>
<feature type="compositionally biased region" description="Acidic residues" evidence="3">
    <location>
        <begin position="519"/>
        <end position="532"/>
    </location>
</feature>
<dbReference type="SUPFAM" id="SSF54928">
    <property type="entry name" value="RNA-binding domain, RBD"/>
    <property type="match status" value="1"/>
</dbReference>
<dbReference type="PANTHER" id="PTHR16001:SF4">
    <property type="entry name" value="ECTO-NOX DISULFIDE-THIOL EXCHANGER 1-LIKE PROTEIN"/>
    <property type="match status" value="1"/>
</dbReference>
<dbReference type="Pfam" id="PF23267">
    <property type="entry name" value="ENOX1"/>
    <property type="match status" value="1"/>
</dbReference>
<dbReference type="PANTHER" id="PTHR16001">
    <property type="entry name" value="ECTO-NOX DISULFIDE-THIOL EXCHANGER"/>
    <property type="match status" value="1"/>
</dbReference>
<dbReference type="AlphaFoldDB" id="A0AAN9FZM5"/>
<dbReference type="EMBL" id="JBAMIC010000024">
    <property type="protein sequence ID" value="KAK7090093.1"/>
    <property type="molecule type" value="Genomic_DNA"/>
</dbReference>
<keyword evidence="1" id="KW-0694">RNA-binding</keyword>
<proteinExistence type="predicted"/>
<evidence type="ECO:0000256" key="1">
    <source>
        <dbReference type="PROSITE-ProRule" id="PRU00176"/>
    </source>
</evidence>
<dbReference type="Pfam" id="PF00076">
    <property type="entry name" value="RRM_1"/>
    <property type="match status" value="1"/>
</dbReference>
<dbReference type="GO" id="GO:0003723">
    <property type="term" value="F:RNA binding"/>
    <property type="evidence" value="ECO:0007669"/>
    <property type="project" value="UniProtKB-UniRule"/>
</dbReference>
<feature type="compositionally biased region" description="Polar residues" evidence="3">
    <location>
        <begin position="604"/>
        <end position="616"/>
    </location>
</feature>
<evidence type="ECO:0000256" key="2">
    <source>
        <dbReference type="SAM" id="Coils"/>
    </source>
</evidence>
<dbReference type="GO" id="GO:0007624">
    <property type="term" value="P:ultradian rhythm"/>
    <property type="evidence" value="ECO:0007669"/>
    <property type="project" value="InterPro"/>
</dbReference>
<reference evidence="5 6" key="1">
    <citation type="submission" date="2024-02" db="EMBL/GenBank/DDBJ databases">
        <title>Chromosome-scale genome assembly of the rough periwinkle Littorina saxatilis.</title>
        <authorList>
            <person name="De Jode A."/>
            <person name="Faria R."/>
            <person name="Formenti G."/>
            <person name="Sims Y."/>
            <person name="Smith T.P."/>
            <person name="Tracey A."/>
            <person name="Wood J.M.D."/>
            <person name="Zagrodzka Z.B."/>
            <person name="Johannesson K."/>
            <person name="Butlin R.K."/>
            <person name="Leder E.H."/>
        </authorList>
    </citation>
    <scope>NUCLEOTIDE SEQUENCE [LARGE SCALE GENOMIC DNA]</scope>
    <source>
        <strain evidence="5">Snail1</strain>
        <tissue evidence="5">Muscle</tissue>
    </source>
</reference>
<dbReference type="InterPro" id="IPR000504">
    <property type="entry name" value="RRM_dom"/>
</dbReference>
<dbReference type="PROSITE" id="PS50102">
    <property type="entry name" value="RRM"/>
    <property type="match status" value="1"/>
</dbReference>
<feature type="compositionally biased region" description="Polar residues" evidence="3">
    <location>
        <begin position="625"/>
        <end position="635"/>
    </location>
</feature>
<dbReference type="Gene3D" id="3.30.70.330">
    <property type="match status" value="1"/>
</dbReference>
<evidence type="ECO:0000313" key="6">
    <source>
        <dbReference type="Proteomes" id="UP001374579"/>
    </source>
</evidence>
<dbReference type="InterPro" id="IPR056611">
    <property type="entry name" value="ENOX1/2_dom"/>
</dbReference>
<keyword evidence="6" id="KW-1185">Reference proteome</keyword>
<feature type="compositionally biased region" description="Acidic residues" evidence="3">
    <location>
        <begin position="645"/>
        <end position="655"/>
    </location>
</feature>
<feature type="domain" description="RRM" evidence="4">
    <location>
        <begin position="265"/>
        <end position="344"/>
    </location>
</feature>
<feature type="region of interest" description="Disordered" evidence="3">
    <location>
        <begin position="604"/>
        <end position="677"/>
    </location>
</feature>
<gene>
    <name evidence="5" type="ORF">V1264_009938</name>
</gene>
<accession>A0AAN9FZM5</accession>
<feature type="region of interest" description="Disordered" evidence="3">
    <location>
        <begin position="514"/>
        <end position="542"/>
    </location>
</feature>
<dbReference type="GO" id="GO:0009897">
    <property type="term" value="C:external side of plasma membrane"/>
    <property type="evidence" value="ECO:0007669"/>
    <property type="project" value="InterPro"/>
</dbReference>
<evidence type="ECO:0000313" key="5">
    <source>
        <dbReference type="EMBL" id="KAK7090093.1"/>
    </source>
</evidence>
<dbReference type="SMART" id="SM00360">
    <property type="entry name" value="RRM"/>
    <property type="match status" value="1"/>
</dbReference>
<dbReference type="InterPro" id="IPR012677">
    <property type="entry name" value="Nucleotide-bd_a/b_plait_sf"/>
</dbReference>
<comment type="caution">
    <text evidence="5">The sequence shown here is derived from an EMBL/GenBank/DDBJ whole genome shotgun (WGS) entry which is preliminary data.</text>
</comment>